<dbReference type="Pfam" id="PF14087">
    <property type="entry name" value="DUF4267"/>
    <property type="match status" value="1"/>
</dbReference>
<dbReference type="OrthoDB" id="5216128at2759"/>
<comment type="caution">
    <text evidence="2">The sequence shown here is derived from an EMBL/GenBank/DDBJ whole genome shotgun (WGS) entry which is preliminary data.</text>
</comment>
<dbReference type="AlphaFoldDB" id="A0A5N6JVM9"/>
<reference evidence="2 3" key="1">
    <citation type="submission" date="2019-06" db="EMBL/GenBank/DDBJ databases">
        <title>Genome Sequence of the Brown Rot Fungal Pathogen Monilinia laxa.</title>
        <authorList>
            <person name="De Miccolis Angelini R.M."/>
            <person name="Landi L."/>
            <person name="Abate D."/>
            <person name="Pollastro S."/>
            <person name="Romanazzi G."/>
            <person name="Faretra F."/>
        </authorList>
    </citation>
    <scope>NUCLEOTIDE SEQUENCE [LARGE SCALE GENOMIC DNA]</scope>
    <source>
        <strain evidence="2 3">Mlax316</strain>
    </source>
</reference>
<keyword evidence="3" id="KW-1185">Reference proteome</keyword>
<evidence type="ECO:0000256" key="1">
    <source>
        <dbReference type="SAM" id="Phobius"/>
    </source>
</evidence>
<organism evidence="2 3">
    <name type="scientific">Monilinia laxa</name>
    <name type="common">Brown rot fungus</name>
    <name type="synonym">Sclerotinia laxa</name>
    <dbReference type="NCBI Taxonomy" id="61186"/>
    <lineage>
        <taxon>Eukaryota</taxon>
        <taxon>Fungi</taxon>
        <taxon>Dikarya</taxon>
        <taxon>Ascomycota</taxon>
        <taxon>Pezizomycotina</taxon>
        <taxon>Leotiomycetes</taxon>
        <taxon>Helotiales</taxon>
        <taxon>Sclerotiniaceae</taxon>
        <taxon>Monilinia</taxon>
    </lineage>
</organism>
<dbReference type="InterPro" id="IPR025363">
    <property type="entry name" value="DUF4267"/>
</dbReference>
<dbReference type="EMBL" id="VIGI01000013">
    <property type="protein sequence ID" value="KAB8292424.1"/>
    <property type="molecule type" value="Genomic_DNA"/>
</dbReference>
<keyword evidence="1" id="KW-0472">Membrane</keyword>
<sequence length="225" mass="24881">MKAQVPEVGSRSSITPCPTTPYQWKGTLTHVGTLNLPDTESREVPSSISLASFRPRSISSLSSRSQEALHVLAMPAIRHGDLEYFAGYASSWRFFISRTLKSSSNLNSITFSRILRFLPNIFGTIFIGFGINVLLRPSHALTFYRPFSLPTAAFDKALVAAFMTIYGARDIFMGLAMHAASYYRNYRTLGWILISGSGVAFVDGWVCYKAGGASRSLGFWIARAR</sequence>
<keyword evidence="1" id="KW-1133">Transmembrane helix</keyword>
<name>A0A5N6JVM9_MONLA</name>
<protein>
    <submittedName>
        <fullName evidence="2">Uncharacterized protein</fullName>
    </submittedName>
</protein>
<evidence type="ECO:0000313" key="3">
    <source>
        <dbReference type="Proteomes" id="UP000326757"/>
    </source>
</evidence>
<gene>
    <name evidence="2" type="ORF">EYC80_008150</name>
</gene>
<accession>A0A5N6JVM9</accession>
<proteinExistence type="predicted"/>
<feature type="transmembrane region" description="Helical" evidence="1">
    <location>
        <begin position="117"/>
        <end position="135"/>
    </location>
</feature>
<dbReference type="Proteomes" id="UP000326757">
    <property type="component" value="Unassembled WGS sequence"/>
</dbReference>
<keyword evidence="1" id="KW-0812">Transmembrane</keyword>
<feature type="transmembrane region" description="Helical" evidence="1">
    <location>
        <begin position="188"/>
        <end position="208"/>
    </location>
</feature>
<evidence type="ECO:0000313" key="2">
    <source>
        <dbReference type="EMBL" id="KAB8292424.1"/>
    </source>
</evidence>
<feature type="transmembrane region" description="Helical" evidence="1">
    <location>
        <begin position="147"/>
        <end position="168"/>
    </location>
</feature>